<organism evidence="3 4">
    <name type="scientific">Anoxybacillus suryakundensis</name>
    <dbReference type="NCBI Taxonomy" id="1325335"/>
    <lineage>
        <taxon>Bacteria</taxon>
        <taxon>Bacillati</taxon>
        <taxon>Bacillota</taxon>
        <taxon>Bacilli</taxon>
        <taxon>Bacillales</taxon>
        <taxon>Anoxybacillaceae</taxon>
        <taxon>Anoxybacillus</taxon>
    </lineage>
</organism>
<reference evidence="4" key="1">
    <citation type="submission" date="2015-08" db="EMBL/GenBank/DDBJ databases">
        <authorList>
            <person name="Varghese N."/>
        </authorList>
    </citation>
    <scope>NUCLEOTIDE SEQUENCE [LARGE SCALE GENOMIC DNA]</scope>
    <source>
        <strain evidence="4">DSM 27374</strain>
    </source>
</reference>
<keyword evidence="4" id="KW-1185">Reference proteome</keyword>
<accession>A0A0K6GNV7</accession>
<name>A0A0K6GNV7_9BACL</name>
<feature type="transmembrane region" description="Helical" evidence="1">
    <location>
        <begin position="23"/>
        <end position="44"/>
    </location>
</feature>
<gene>
    <name evidence="3" type="ORF">Ga0061060_10833</name>
</gene>
<evidence type="ECO:0000256" key="1">
    <source>
        <dbReference type="SAM" id="Phobius"/>
    </source>
</evidence>
<keyword evidence="1" id="KW-1133">Transmembrane helix</keyword>
<dbReference type="STRING" id="1325335.GCA_001418025_01511"/>
<dbReference type="RefSeq" id="WP_055441225.1">
    <property type="nucleotide sequence ID" value="NZ_BAABDZ010000002.1"/>
</dbReference>
<evidence type="ECO:0000313" key="4">
    <source>
        <dbReference type="Proteomes" id="UP000182738"/>
    </source>
</evidence>
<keyword evidence="1" id="KW-0812">Transmembrane</keyword>
<keyword evidence="1" id="KW-0472">Membrane</keyword>
<dbReference type="InterPro" id="IPR013229">
    <property type="entry name" value="PEGA"/>
</dbReference>
<evidence type="ECO:0000259" key="2">
    <source>
        <dbReference type="Pfam" id="PF08308"/>
    </source>
</evidence>
<dbReference type="Pfam" id="PF08308">
    <property type="entry name" value="PEGA"/>
    <property type="match status" value="1"/>
</dbReference>
<dbReference type="EMBL" id="CYGZ01000008">
    <property type="protein sequence ID" value="CUA80203.1"/>
    <property type="molecule type" value="Genomic_DNA"/>
</dbReference>
<evidence type="ECO:0000313" key="3">
    <source>
        <dbReference type="EMBL" id="CUA80203.1"/>
    </source>
</evidence>
<sequence>MNEQGGMQKEAMTRGERRKQKRLFVFVCLLFVVSTCVVGAWVVAKQKTSEQKAIEQFIVALRQEDMHMLQQFIDVPLENKASLLPLFAYLRKHQEGYDQIRKELDRQKDDRVYIKGLTSTPPIFLMKLSQGTYKFEPALYHVYVQTNEQGARILINNTYVGETNASLMKVGEYVPGLYEVKMVTDEREQTKKISLFGGERIRIVHFDSN</sequence>
<dbReference type="Proteomes" id="UP000182738">
    <property type="component" value="Unassembled WGS sequence"/>
</dbReference>
<feature type="domain" description="PEGA" evidence="2">
    <location>
        <begin position="140"/>
        <end position="184"/>
    </location>
</feature>
<dbReference type="AlphaFoldDB" id="A0A0K6GNV7"/>
<proteinExistence type="predicted"/>
<dbReference type="OrthoDB" id="1682769at2"/>
<protein>
    <recommendedName>
        <fullName evidence="2">PEGA domain-containing protein</fullName>
    </recommendedName>
</protein>